<dbReference type="OrthoDB" id="2462087at2759"/>
<accession>A0A9N9G948</accession>
<gene>
    <name evidence="1" type="ORF">DERYTH_LOCUS7117</name>
</gene>
<organism evidence="1 2">
    <name type="scientific">Dentiscutata erythropus</name>
    <dbReference type="NCBI Taxonomy" id="1348616"/>
    <lineage>
        <taxon>Eukaryota</taxon>
        <taxon>Fungi</taxon>
        <taxon>Fungi incertae sedis</taxon>
        <taxon>Mucoromycota</taxon>
        <taxon>Glomeromycotina</taxon>
        <taxon>Glomeromycetes</taxon>
        <taxon>Diversisporales</taxon>
        <taxon>Gigasporaceae</taxon>
        <taxon>Dentiscutata</taxon>
    </lineage>
</organism>
<evidence type="ECO:0000313" key="2">
    <source>
        <dbReference type="Proteomes" id="UP000789405"/>
    </source>
</evidence>
<comment type="caution">
    <text evidence="1">The sequence shown here is derived from an EMBL/GenBank/DDBJ whole genome shotgun (WGS) entry which is preliminary data.</text>
</comment>
<dbReference type="AlphaFoldDB" id="A0A9N9G948"/>
<proteinExistence type="predicted"/>
<dbReference type="Proteomes" id="UP000789405">
    <property type="component" value="Unassembled WGS sequence"/>
</dbReference>
<protein>
    <submittedName>
        <fullName evidence="1">2418_t:CDS:1</fullName>
    </submittedName>
</protein>
<sequence length="45" mass="5296">MDEEEAFHIVHGNINFQGEDYDEAYNNFQKGTLFNIGSHNKDDYK</sequence>
<evidence type="ECO:0000313" key="1">
    <source>
        <dbReference type="EMBL" id="CAG8590057.1"/>
    </source>
</evidence>
<dbReference type="EMBL" id="CAJVPY010003373">
    <property type="protein sequence ID" value="CAG8590057.1"/>
    <property type="molecule type" value="Genomic_DNA"/>
</dbReference>
<name>A0A9N9G948_9GLOM</name>
<feature type="non-terminal residue" evidence="1">
    <location>
        <position position="45"/>
    </location>
</feature>
<keyword evidence="2" id="KW-1185">Reference proteome</keyword>
<reference evidence="1" key="1">
    <citation type="submission" date="2021-06" db="EMBL/GenBank/DDBJ databases">
        <authorList>
            <person name="Kallberg Y."/>
            <person name="Tangrot J."/>
            <person name="Rosling A."/>
        </authorList>
    </citation>
    <scope>NUCLEOTIDE SEQUENCE</scope>
    <source>
        <strain evidence="1">MA453B</strain>
    </source>
</reference>